<dbReference type="EMBL" id="HF935252">
    <property type="protein sequence ID" value="CCX05359.1"/>
    <property type="molecule type" value="Genomic_DNA"/>
</dbReference>
<protein>
    <submittedName>
        <fullName evidence="1">Uncharacterized protein</fullName>
    </submittedName>
</protein>
<sequence length="76" mass="8752">MELPIYSKSALLMPLNSRHLYRRLVLADEIVSRNRIFLALSRVVQASPAQSPTSKLLLFHHNYNNIQTIPDYTDIS</sequence>
<name>U4L050_PYROM</name>
<reference evidence="1 2" key="1">
    <citation type="journal article" date="2013" name="PLoS Genet.">
        <title>The genome and development-dependent transcriptomes of Pyronema confluens: a window into fungal evolution.</title>
        <authorList>
            <person name="Traeger S."/>
            <person name="Altegoer F."/>
            <person name="Freitag M."/>
            <person name="Gabaldon T."/>
            <person name="Kempken F."/>
            <person name="Kumar A."/>
            <person name="Marcet-Houben M."/>
            <person name="Poggeler S."/>
            <person name="Stajich J.E."/>
            <person name="Nowrousian M."/>
        </authorList>
    </citation>
    <scope>NUCLEOTIDE SEQUENCE [LARGE SCALE GENOMIC DNA]</scope>
    <source>
        <strain evidence="2">CBS 100304</strain>
        <tissue evidence="1">Vegetative mycelium</tissue>
    </source>
</reference>
<accession>U4L050</accession>
<proteinExistence type="predicted"/>
<evidence type="ECO:0000313" key="2">
    <source>
        <dbReference type="Proteomes" id="UP000018144"/>
    </source>
</evidence>
<organism evidence="1 2">
    <name type="scientific">Pyronema omphalodes (strain CBS 100304)</name>
    <name type="common">Pyronema confluens</name>
    <dbReference type="NCBI Taxonomy" id="1076935"/>
    <lineage>
        <taxon>Eukaryota</taxon>
        <taxon>Fungi</taxon>
        <taxon>Dikarya</taxon>
        <taxon>Ascomycota</taxon>
        <taxon>Pezizomycotina</taxon>
        <taxon>Pezizomycetes</taxon>
        <taxon>Pezizales</taxon>
        <taxon>Pyronemataceae</taxon>
        <taxon>Pyronema</taxon>
    </lineage>
</organism>
<keyword evidence="2" id="KW-1185">Reference proteome</keyword>
<dbReference type="Proteomes" id="UP000018144">
    <property type="component" value="Unassembled WGS sequence"/>
</dbReference>
<gene>
    <name evidence="1" type="ORF">PCON_04946</name>
</gene>
<evidence type="ECO:0000313" key="1">
    <source>
        <dbReference type="EMBL" id="CCX05359.1"/>
    </source>
</evidence>
<dbReference type="AlphaFoldDB" id="U4L050"/>